<evidence type="ECO:0000259" key="4">
    <source>
        <dbReference type="PROSITE" id="PS50004"/>
    </source>
</evidence>
<dbReference type="PANTHER" id="PTHR45911">
    <property type="entry name" value="C2 DOMAIN-CONTAINING PROTEIN"/>
    <property type="match status" value="1"/>
</dbReference>
<evidence type="ECO:0000256" key="3">
    <source>
        <dbReference type="SAM" id="MobiDB-lite"/>
    </source>
</evidence>
<reference evidence="7" key="1">
    <citation type="journal article" date="2015" name="PLoS Genet.">
        <title>Genome Sequence and Transcriptome Analyses of Chrysochromulina tobin: Metabolic Tools for Enhanced Algal Fitness in the Prominent Order Prymnesiales (Haptophyceae).</title>
        <authorList>
            <person name="Hovde B.T."/>
            <person name="Deodato C.R."/>
            <person name="Hunsperger H.M."/>
            <person name="Ryken S.A."/>
            <person name="Yost W."/>
            <person name="Jha R.K."/>
            <person name="Patterson J."/>
            <person name="Monnat R.J. Jr."/>
            <person name="Barlow S.B."/>
            <person name="Starkenburg S.R."/>
            <person name="Cattolico R.A."/>
        </authorList>
    </citation>
    <scope>NUCLEOTIDE SEQUENCE</scope>
    <source>
        <strain evidence="7">CCMP291</strain>
    </source>
</reference>
<feature type="domain" description="WW" evidence="5">
    <location>
        <begin position="8"/>
        <end position="42"/>
    </location>
</feature>
<dbReference type="SUPFAM" id="SSF51045">
    <property type="entry name" value="WW domain"/>
    <property type="match status" value="2"/>
</dbReference>
<evidence type="ECO:0000313" key="6">
    <source>
        <dbReference type="EMBL" id="KOO24514.1"/>
    </source>
</evidence>
<gene>
    <name evidence="6" type="ORF">Ctob_009580</name>
</gene>
<comment type="caution">
    <text evidence="6">The sequence shown here is derived from an EMBL/GenBank/DDBJ whole genome shotgun (WGS) entry which is preliminary data.</text>
</comment>
<keyword evidence="1" id="KW-0479">Metal-binding</keyword>
<proteinExistence type="predicted"/>
<dbReference type="SUPFAM" id="SSF49562">
    <property type="entry name" value="C2 domain (Calcium/lipid-binding domain, CaLB)"/>
    <property type="match status" value="2"/>
</dbReference>
<dbReference type="GO" id="GO:0005509">
    <property type="term" value="F:calcium ion binding"/>
    <property type="evidence" value="ECO:0007669"/>
    <property type="project" value="TreeGrafter"/>
</dbReference>
<dbReference type="AlphaFoldDB" id="A0A0M0JD68"/>
<dbReference type="PROSITE" id="PS01159">
    <property type="entry name" value="WW_DOMAIN_1"/>
    <property type="match status" value="2"/>
</dbReference>
<name>A0A0M0JD68_9EUKA</name>
<feature type="region of interest" description="Disordered" evidence="3">
    <location>
        <begin position="206"/>
        <end position="226"/>
    </location>
</feature>
<sequence>MQEADRPTPLPAGWREVKDATSGKTYYYHAPTKETQWVRPVEAATQAPIDRNWMMSGKMPASPNSGSLRVHLSHAIGLRSMDSNGYSDPFVKLTLGKETHKSEIVRKSLNPRWDKDYFFRGGFEQLVTLPLQVHAWDNDRLSIRNDPLGSGLIDLRQLDLGSCQAVDCSVQLKDEQATPGEVFFTIQWQPDGMATADGQVHRAGAHDEEHPNTFGMPTPMPEADRPTPLPAGWREVKSATSGKMYYYHAPTKKTQWVRPVDTASAIAAELARVKALPEWERALVGKIYTDPEELWHAHMLAHGTLHLFLSHARDLMSMDSNGFSDPYVKFSLAGKEVKTKVIYKNLNPNWSEVFTFTGVLKDLIAEPLSLRCKDKDTLTSNKLGEASVDLGGLARTRMVELQAQLSTQGTIYLRAFWQADGESSPPATFSTPAPEDRVRLLAAVAANEDESLREATKVWLERLHKQVLPMLDEWVTQMGRVREEREDLSRHAERPSTDKLHALHEAWNGVTD</sequence>
<evidence type="ECO:0000313" key="7">
    <source>
        <dbReference type="Proteomes" id="UP000037460"/>
    </source>
</evidence>
<evidence type="ECO:0000256" key="1">
    <source>
        <dbReference type="ARBA" id="ARBA00022723"/>
    </source>
</evidence>
<keyword evidence="7" id="KW-1185">Reference proteome</keyword>
<dbReference type="CDD" id="cd00201">
    <property type="entry name" value="WW"/>
    <property type="match status" value="2"/>
</dbReference>
<feature type="non-terminal residue" evidence="6">
    <location>
        <position position="512"/>
    </location>
</feature>
<feature type="compositionally biased region" description="Basic and acidic residues" evidence="3">
    <location>
        <begin position="486"/>
        <end position="504"/>
    </location>
</feature>
<dbReference type="EMBL" id="JWZX01003085">
    <property type="protein sequence ID" value="KOO24514.1"/>
    <property type="molecule type" value="Genomic_DNA"/>
</dbReference>
<feature type="domain" description="WW" evidence="5">
    <location>
        <begin position="227"/>
        <end position="261"/>
    </location>
</feature>
<dbReference type="Gene3D" id="2.60.40.150">
    <property type="entry name" value="C2 domain"/>
    <property type="match status" value="2"/>
</dbReference>
<dbReference type="GO" id="GO:0016020">
    <property type="term" value="C:membrane"/>
    <property type="evidence" value="ECO:0007669"/>
    <property type="project" value="TreeGrafter"/>
</dbReference>
<dbReference type="PANTHER" id="PTHR45911:SF4">
    <property type="entry name" value="MULTIPLE C2 AND TRANSMEMBRANE DOMAIN-CONTAINING PROTEIN"/>
    <property type="match status" value="1"/>
</dbReference>
<keyword evidence="2" id="KW-0106">Calcium</keyword>
<organism evidence="6 7">
    <name type="scientific">Chrysochromulina tobinii</name>
    <dbReference type="NCBI Taxonomy" id="1460289"/>
    <lineage>
        <taxon>Eukaryota</taxon>
        <taxon>Haptista</taxon>
        <taxon>Haptophyta</taxon>
        <taxon>Prymnesiophyceae</taxon>
        <taxon>Prymnesiales</taxon>
        <taxon>Chrysochromulinaceae</taxon>
        <taxon>Chrysochromulina</taxon>
    </lineage>
</organism>
<dbReference type="Gene3D" id="2.20.70.10">
    <property type="match status" value="2"/>
</dbReference>
<dbReference type="PRINTS" id="PR00360">
    <property type="entry name" value="C2DOMAIN"/>
</dbReference>
<dbReference type="PROSITE" id="PS50020">
    <property type="entry name" value="WW_DOMAIN_2"/>
    <property type="match status" value="2"/>
</dbReference>
<dbReference type="Proteomes" id="UP000037460">
    <property type="component" value="Unassembled WGS sequence"/>
</dbReference>
<dbReference type="InterPro" id="IPR000008">
    <property type="entry name" value="C2_dom"/>
</dbReference>
<accession>A0A0M0JD68</accession>
<protein>
    <submittedName>
        <fullName evidence="6">C2 domain containing protein</fullName>
    </submittedName>
</protein>
<dbReference type="Pfam" id="PF00397">
    <property type="entry name" value="WW"/>
    <property type="match status" value="2"/>
</dbReference>
<dbReference type="Pfam" id="PF00168">
    <property type="entry name" value="C2"/>
    <property type="match status" value="2"/>
</dbReference>
<evidence type="ECO:0000259" key="5">
    <source>
        <dbReference type="PROSITE" id="PS50020"/>
    </source>
</evidence>
<dbReference type="SMART" id="SM00456">
    <property type="entry name" value="WW"/>
    <property type="match status" value="2"/>
</dbReference>
<dbReference type="InterPro" id="IPR035892">
    <property type="entry name" value="C2_domain_sf"/>
</dbReference>
<evidence type="ECO:0000256" key="2">
    <source>
        <dbReference type="ARBA" id="ARBA00022837"/>
    </source>
</evidence>
<dbReference type="OrthoDB" id="5973539at2759"/>
<dbReference type="SMART" id="SM00239">
    <property type="entry name" value="C2"/>
    <property type="match status" value="2"/>
</dbReference>
<dbReference type="InterPro" id="IPR036020">
    <property type="entry name" value="WW_dom_sf"/>
</dbReference>
<dbReference type="InterPro" id="IPR001202">
    <property type="entry name" value="WW_dom"/>
</dbReference>
<feature type="domain" description="C2" evidence="4">
    <location>
        <begin position="49"/>
        <end position="170"/>
    </location>
</feature>
<dbReference type="PROSITE" id="PS50004">
    <property type="entry name" value="C2"/>
    <property type="match status" value="2"/>
</dbReference>
<feature type="domain" description="C2" evidence="4">
    <location>
        <begin position="283"/>
        <end position="403"/>
    </location>
</feature>
<feature type="region of interest" description="Disordered" evidence="3">
    <location>
        <begin position="486"/>
        <end position="512"/>
    </location>
</feature>